<evidence type="ECO:0000256" key="2">
    <source>
        <dbReference type="SAM" id="SignalP"/>
    </source>
</evidence>
<comment type="caution">
    <text evidence="3">The sequence shown here is derived from an EMBL/GenBank/DDBJ whole genome shotgun (WGS) entry which is preliminary data.</text>
</comment>
<keyword evidence="2" id="KW-0732">Signal</keyword>
<proteinExistence type="predicted"/>
<feature type="chain" id="PRO_5033060678" description="Lipoprotein" evidence="2">
    <location>
        <begin position="24"/>
        <end position="171"/>
    </location>
</feature>
<evidence type="ECO:0000313" key="4">
    <source>
        <dbReference type="Proteomes" id="UP000553963"/>
    </source>
</evidence>
<protein>
    <recommendedName>
        <fullName evidence="5">Lipoprotein</fullName>
    </recommendedName>
</protein>
<dbReference type="Proteomes" id="UP000553963">
    <property type="component" value="Unassembled WGS sequence"/>
</dbReference>
<keyword evidence="4" id="KW-1185">Reference proteome</keyword>
<feature type="signal peptide" evidence="2">
    <location>
        <begin position="1"/>
        <end position="23"/>
    </location>
</feature>
<evidence type="ECO:0008006" key="5">
    <source>
        <dbReference type="Google" id="ProtNLM"/>
    </source>
</evidence>
<reference evidence="3 4" key="1">
    <citation type="submission" date="2020-08" db="EMBL/GenBank/DDBJ databases">
        <title>Genomic Encyclopedia of Type Strains, Phase IV (KMG-IV): sequencing the most valuable type-strain genomes for metagenomic binning, comparative biology and taxonomic classification.</title>
        <authorList>
            <person name="Goeker M."/>
        </authorList>
    </citation>
    <scope>NUCLEOTIDE SEQUENCE [LARGE SCALE GENOMIC DNA]</scope>
    <source>
        <strain evidence="3 4">DSM 25966</strain>
    </source>
</reference>
<evidence type="ECO:0000256" key="1">
    <source>
        <dbReference type="SAM" id="MobiDB-lite"/>
    </source>
</evidence>
<name>A0A840AV81_9HYPH</name>
<accession>A0A840AV81</accession>
<feature type="region of interest" description="Disordered" evidence="1">
    <location>
        <begin position="132"/>
        <end position="151"/>
    </location>
</feature>
<organism evidence="3 4">
    <name type="scientific">Kaistia hirudinis</name>
    <dbReference type="NCBI Taxonomy" id="1293440"/>
    <lineage>
        <taxon>Bacteria</taxon>
        <taxon>Pseudomonadati</taxon>
        <taxon>Pseudomonadota</taxon>
        <taxon>Alphaproteobacteria</taxon>
        <taxon>Hyphomicrobiales</taxon>
        <taxon>Kaistiaceae</taxon>
        <taxon>Kaistia</taxon>
    </lineage>
</organism>
<dbReference type="EMBL" id="JACIDS010000005">
    <property type="protein sequence ID" value="MBB3933133.1"/>
    <property type="molecule type" value="Genomic_DNA"/>
</dbReference>
<gene>
    <name evidence="3" type="ORF">GGR25_004197</name>
</gene>
<dbReference type="RefSeq" id="WP_183400776.1">
    <property type="nucleotide sequence ID" value="NZ_JACIDS010000005.1"/>
</dbReference>
<sequence>MIVKGKKLLPMAFALAAALFVAACGNTGGGGSSSTSVGGSTAPAPPTVPFAEAKFAFAPVTGAPATVLTRLSAELGKEAYIQHVSLVPSGDTAATYVVKGYLSALGDTSGTILVYVWDIFDTSGRRVHRISGQETSAGGSQSDPWSGVDSSTTANVARRTISSIVAWGNAR</sequence>
<dbReference type="AlphaFoldDB" id="A0A840AV81"/>
<dbReference type="PROSITE" id="PS51257">
    <property type="entry name" value="PROKAR_LIPOPROTEIN"/>
    <property type="match status" value="1"/>
</dbReference>
<evidence type="ECO:0000313" key="3">
    <source>
        <dbReference type="EMBL" id="MBB3933133.1"/>
    </source>
</evidence>